<dbReference type="GO" id="GO:0006955">
    <property type="term" value="P:immune response"/>
    <property type="evidence" value="ECO:0007669"/>
    <property type="project" value="TreeGrafter"/>
</dbReference>
<dbReference type="Bgee" id="ENSNBRG00000010468">
    <property type="expression patterns" value="Expressed in blood and 6 other cell types or tissues"/>
</dbReference>
<evidence type="ECO:0000313" key="3">
    <source>
        <dbReference type="Ensembl" id="ENSNBRP00000013491.1"/>
    </source>
</evidence>
<dbReference type="PANTHER" id="PTHR16675">
    <property type="entry name" value="MHC CLASS I-RELATED"/>
    <property type="match status" value="1"/>
</dbReference>
<proteinExistence type="predicted"/>
<feature type="domain" description="MHC class I-like antigen recognition-like" evidence="2">
    <location>
        <begin position="24"/>
        <end position="98"/>
    </location>
</feature>
<sequence length="117" mass="13995">MTFINATKLLLLPSINFSFFVKMTHSLKYFNTASSQVPNFPQFVAVAMVDDVQIEYYDSNTEKMVPKQDWFAKNTDQQYWERNTGIYNENQQDLNNQSEVCFFYNYCELIFDYWSQI</sequence>
<dbReference type="GeneTree" id="ENSGT01030000235153"/>
<dbReference type="InterPro" id="IPR011161">
    <property type="entry name" value="MHC_I-like_Ag-recog"/>
</dbReference>
<dbReference type="GO" id="GO:0005615">
    <property type="term" value="C:extracellular space"/>
    <property type="evidence" value="ECO:0007669"/>
    <property type="project" value="TreeGrafter"/>
</dbReference>
<protein>
    <recommendedName>
        <fullName evidence="2">MHC class I-like antigen recognition-like domain-containing protein</fullName>
    </recommendedName>
</protein>
<dbReference type="Gene3D" id="3.30.500.10">
    <property type="entry name" value="MHC class I-like antigen recognition-like"/>
    <property type="match status" value="1"/>
</dbReference>
<reference evidence="3" key="1">
    <citation type="submission" date="2025-08" db="UniProtKB">
        <authorList>
            <consortium name="Ensembl"/>
        </authorList>
    </citation>
    <scope>IDENTIFICATION</scope>
</reference>
<keyword evidence="4" id="KW-1185">Reference proteome</keyword>
<dbReference type="AlphaFoldDB" id="A0A3Q4GWC0"/>
<accession>A0A3Q4GWC0</accession>
<dbReference type="GO" id="GO:0009897">
    <property type="term" value="C:external side of plasma membrane"/>
    <property type="evidence" value="ECO:0007669"/>
    <property type="project" value="TreeGrafter"/>
</dbReference>
<dbReference type="SUPFAM" id="SSF54452">
    <property type="entry name" value="MHC antigen-recognition domain"/>
    <property type="match status" value="1"/>
</dbReference>
<name>A0A3Q4GWC0_NEOBR</name>
<keyword evidence="1" id="KW-0325">Glycoprotein</keyword>
<reference evidence="3" key="2">
    <citation type="submission" date="2025-09" db="UniProtKB">
        <authorList>
            <consortium name="Ensembl"/>
        </authorList>
    </citation>
    <scope>IDENTIFICATION</scope>
</reference>
<organism evidence="3 4">
    <name type="scientific">Neolamprologus brichardi</name>
    <name type="common">Fairy cichlid</name>
    <name type="synonym">Lamprologus brichardi</name>
    <dbReference type="NCBI Taxonomy" id="32507"/>
    <lineage>
        <taxon>Eukaryota</taxon>
        <taxon>Metazoa</taxon>
        <taxon>Chordata</taxon>
        <taxon>Craniata</taxon>
        <taxon>Vertebrata</taxon>
        <taxon>Euteleostomi</taxon>
        <taxon>Actinopterygii</taxon>
        <taxon>Neopterygii</taxon>
        <taxon>Teleostei</taxon>
        <taxon>Neoteleostei</taxon>
        <taxon>Acanthomorphata</taxon>
        <taxon>Ovalentaria</taxon>
        <taxon>Cichlomorphae</taxon>
        <taxon>Cichliformes</taxon>
        <taxon>Cichlidae</taxon>
        <taxon>African cichlids</taxon>
        <taxon>Pseudocrenilabrinae</taxon>
        <taxon>Lamprologini</taxon>
        <taxon>Neolamprologus</taxon>
    </lineage>
</organism>
<dbReference type="Proteomes" id="UP000261580">
    <property type="component" value="Unassembled WGS sequence"/>
</dbReference>
<dbReference type="PANTHER" id="PTHR16675:SF237">
    <property type="entry name" value="MHC CLASS I ANTIGEN TRANSCRIPT VARIANT 1-RELATED"/>
    <property type="match status" value="1"/>
</dbReference>
<evidence type="ECO:0000259" key="2">
    <source>
        <dbReference type="Pfam" id="PF00129"/>
    </source>
</evidence>
<dbReference type="InterPro" id="IPR011162">
    <property type="entry name" value="MHC_I/II-like_Ag-recog"/>
</dbReference>
<evidence type="ECO:0000256" key="1">
    <source>
        <dbReference type="ARBA" id="ARBA00023180"/>
    </source>
</evidence>
<dbReference type="Pfam" id="PF00129">
    <property type="entry name" value="MHC_I"/>
    <property type="match status" value="1"/>
</dbReference>
<dbReference type="Ensembl" id="ENSNBRT00000013865.1">
    <property type="protein sequence ID" value="ENSNBRP00000013491.1"/>
    <property type="gene ID" value="ENSNBRG00000010468.1"/>
</dbReference>
<dbReference type="InterPro" id="IPR050208">
    <property type="entry name" value="MHC_class-I_related"/>
</dbReference>
<dbReference type="InterPro" id="IPR037055">
    <property type="entry name" value="MHC_I-like_Ag-recog_sf"/>
</dbReference>
<evidence type="ECO:0000313" key="4">
    <source>
        <dbReference type="Proteomes" id="UP000261580"/>
    </source>
</evidence>